<keyword evidence="2" id="KW-1185">Reference proteome</keyword>
<dbReference type="EMBL" id="CM037618">
    <property type="protein sequence ID" value="KAH7999403.1"/>
    <property type="molecule type" value="Genomic_DNA"/>
</dbReference>
<accession>A0ACB8F225</accession>
<evidence type="ECO:0000313" key="2">
    <source>
        <dbReference type="Proteomes" id="UP000827872"/>
    </source>
</evidence>
<sequence>MLASLEILEERLLEAEQRAQQAEEKSESLHEQLEEALTKLQDLEDGEPIEETTPEIQSKRKSVAAAFTQITSPTKFA</sequence>
<dbReference type="Proteomes" id="UP000827872">
    <property type="component" value="Linkage Group LG05"/>
</dbReference>
<gene>
    <name evidence="1" type="ORF">K3G42_010027</name>
</gene>
<proteinExistence type="predicted"/>
<evidence type="ECO:0000313" key="1">
    <source>
        <dbReference type="EMBL" id="KAH7999403.1"/>
    </source>
</evidence>
<protein>
    <submittedName>
        <fullName evidence="1">Uncharacterized protein</fullName>
    </submittedName>
</protein>
<name>A0ACB8F225_9SAUR</name>
<organism evidence="1 2">
    <name type="scientific">Sphaerodactylus townsendi</name>
    <dbReference type="NCBI Taxonomy" id="933632"/>
    <lineage>
        <taxon>Eukaryota</taxon>
        <taxon>Metazoa</taxon>
        <taxon>Chordata</taxon>
        <taxon>Craniata</taxon>
        <taxon>Vertebrata</taxon>
        <taxon>Euteleostomi</taxon>
        <taxon>Lepidosauria</taxon>
        <taxon>Squamata</taxon>
        <taxon>Bifurcata</taxon>
        <taxon>Gekkota</taxon>
        <taxon>Sphaerodactylidae</taxon>
        <taxon>Sphaerodactylus</taxon>
    </lineage>
</organism>
<reference evidence="1" key="1">
    <citation type="submission" date="2021-08" db="EMBL/GenBank/DDBJ databases">
        <title>The first chromosome-level gecko genome reveals the dynamic sex chromosomes of Neotropical dwarf geckos (Sphaerodactylidae: Sphaerodactylus).</title>
        <authorList>
            <person name="Pinto B.J."/>
            <person name="Keating S.E."/>
            <person name="Gamble T."/>
        </authorList>
    </citation>
    <scope>NUCLEOTIDE SEQUENCE</scope>
    <source>
        <strain evidence="1">TG3544</strain>
    </source>
</reference>
<comment type="caution">
    <text evidence="1">The sequence shown here is derived from an EMBL/GenBank/DDBJ whole genome shotgun (WGS) entry which is preliminary data.</text>
</comment>